<name>A0A016W4G1_9BILA</name>
<comment type="caution">
    <text evidence="1">The sequence shown here is derived from an EMBL/GenBank/DDBJ whole genome shotgun (WGS) entry which is preliminary data.</text>
</comment>
<evidence type="ECO:0000313" key="1">
    <source>
        <dbReference type="EMBL" id="EYC34471.1"/>
    </source>
</evidence>
<gene>
    <name evidence="1" type="primary">Acey_s0001.g432</name>
    <name evidence="1" type="ORF">Y032_0001g432</name>
</gene>
<proteinExistence type="predicted"/>
<reference evidence="2" key="1">
    <citation type="journal article" date="2015" name="Nat. Genet.">
        <title>The genome and transcriptome of the zoonotic hookworm Ancylostoma ceylanicum identify infection-specific gene families.</title>
        <authorList>
            <person name="Schwarz E.M."/>
            <person name="Hu Y."/>
            <person name="Antoshechkin I."/>
            <person name="Miller M.M."/>
            <person name="Sternberg P.W."/>
            <person name="Aroian R.V."/>
        </authorList>
    </citation>
    <scope>NUCLEOTIDE SEQUENCE</scope>
    <source>
        <strain evidence="2">HY135</strain>
    </source>
</reference>
<evidence type="ECO:0000313" key="2">
    <source>
        <dbReference type="Proteomes" id="UP000024635"/>
    </source>
</evidence>
<dbReference type="Proteomes" id="UP000024635">
    <property type="component" value="Unassembled WGS sequence"/>
</dbReference>
<dbReference type="EMBL" id="JARK01001337">
    <property type="protein sequence ID" value="EYC34471.1"/>
    <property type="molecule type" value="Genomic_DNA"/>
</dbReference>
<dbReference type="AlphaFoldDB" id="A0A016W4G1"/>
<organism evidence="1 2">
    <name type="scientific">Ancylostoma ceylanicum</name>
    <dbReference type="NCBI Taxonomy" id="53326"/>
    <lineage>
        <taxon>Eukaryota</taxon>
        <taxon>Metazoa</taxon>
        <taxon>Ecdysozoa</taxon>
        <taxon>Nematoda</taxon>
        <taxon>Chromadorea</taxon>
        <taxon>Rhabditida</taxon>
        <taxon>Rhabditina</taxon>
        <taxon>Rhabditomorpha</taxon>
        <taxon>Strongyloidea</taxon>
        <taxon>Ancylostomatidae</taxon>
        <taxon>Ancylostomatinae</taxon>
        <taxon>Ancylostoma</taxon>
    </lineage>
</organism>
<accession>A0A016W4G1</accession>
<keyword evidence="2" id="KW-1185">Reference proteome</keyword>
<protein>
    <submittedName>
        <fullName evidence="1">Uncharacterized protein</fullName>
    </submittedName>
</protein>
<sequence length="178" mass="20585">MSPFHPLGPVFPLLRTRVPLIWTPTPRLHWDRRYRGKFVALDPCAPPTQSREPLSSTQISVPIPSTRTRVPLIRTPAPLYRWVRRNQEISVATDTRAIFIQTHVPRFHWARLNREKIEALDSCTPPLRPVCPFNSDPGAPGLFHIEISRVKYGEIAREFVRVDRGGWEQGSKEPIVWR</sequence>